<comment type="caution">
    <text evidence="1">The sequence shown here is derived from an EMBL/GenBank/DDBJ whole genome shotgun (WGS) entry which is preliminary data.</text>
</comment>
<sequence length="935" mass="104180">MDRYLFSSLIITLFPTFTSTFLPSSPSAPRSNELPNDTTSLERKGRTDVVLASTPADTGSASGRTEPSATTTTSAIDSVAGLFRFTIAPEEHSRAAIAQIKDSGAKTLKHASEGNVGVASVAQDASKQQKQGDPILEAQNNVVSTETVVASSADDVVTAGLPASPRSVHASTRQTAVPQPPTFAPSRRELSLSTSSAHEQTQSAGSSRRQHPLATTSSSSASLSGPGHVTFYMHSCAIAVVVSVSVAWPQQRAAAQDAQPQPNMFFNDMSQMHQMLIQARAAQEELCRRDSIIQNRDSVIKSQEKYIQRAEKSRHDLVAALKTRVVTLEHELGMKADTAVSLLSEKEELETLLGKESALLRKVEDDRDEWHSEVDRSTQQHVAEITRLKGQHAAELKEHKEQKEKLSNQLKSMSLEQSPVIRDLQAQVDTHMQTINNLHDQAASLVNEREKLKAALQEVTRKQENLSLEVERLQKEHATDTARSQRQHTAEIKKKEDQNAEIQAKLDSMSHNKASAISDLQAKIETQGQMIRYFELEKAWLKKDCEKLEASNKSCGADATRSKLEHAKELEECEEKRAAESRKTTAVRDELTVEVGKTRKLRREHVLAVILLKLEHTNELEKRREQQVVALRAVEMERNSLRLEVETLKQQHAAAVECLKVEHAKQLEEHREKQAAEVRKIRVERDKALFDWSQSAKEHVTTVERLKREHANGQESHQKKQREARDKLIVDMGKLKAEHVATVECLNNEHAKKLKQIQERQGAGLRATEAERDASRLEMENLRKEQAKAVQRLKLAHVVDLETHRRKAVDVLKEAKALGEQLLALATNGMREKRDTWEEAKTREQELTIGDLQVKMTAQQKMVTDLEQQKTSLEKDNAKAPLAAFLSSSLRQNAKSPPLQSPASSGITPPNNRKRKASNPPSDQATKKNGGSNGC</sequence>
<evidence type="ECO:0000313" key="1">
    <source>
        <dbReference type="EMBL" id="KAJ9106208.1"/>
    </source>
</evidence>
<dbReference type="Proteomes" id="UP001227268">
    <property type="component" value="Unassembled WGS sequence"/>
</dbReference>
<keyword evidence="2" id="KW-1185">Reference proteome</keyword>
<accession>A0ACC2W3C3</accession>
<dbReference type="EMBL" id="JASBWT010000003">
    <property type="protein sequence ID" value="KAJ9106208.1"/>
    <property type="molecule type" value="Genomic_DNA"/>
</dbReference>
<gene>
    <name evidence="1" type="ORF">QFC21_001352</name>
</gene>
<protein>
    <submittedName>
        <fullName evidence="1">Uncharacterized protein</fullName>
    </submittedName>
</protein>
<reference evidence="1" key="1">
    <citation type="submission" date="2023-04" db="EMBL/GenBank/DDBJ databases">
        <title>Draft Genome sequencing of Naganishia species isolated from polar environments using Oxford Nanopore Technology.</title>
        <authorList>
            <person name="Leo P."/>
            <person name="Venkateswaran K."/>
        </authorList>
    </citation>
    <scope>NUCLEOTIDE SEQUENCE</scope>
    <source>
        <strain evidence="1">MNA-CCFEE 5423</strain>
    </source>
</reference>
<evidence type="ECO:0000313" key="2">
    <source>
        <dbReference type="Proteomes" id="UP001227268"/>
    </source>
</evidence>
<proteinExistence type="predicted"/>
<organism evidence="1 2">
    <name type="scientific">Naganishia friedmannii</name>
    <dbReference type="NCBI Taxonomy" id="89922"/>
    <lineage>
        <taxon>Eukaryota</taxon>
        <taxon>Fungi</taxon>
        <taxon>Dikarya</taxon>
        <taxon>Basidiomycota</taxon>
        <taxon>Agaricomycotina</taxon>
        <taxon>Tremellomycetes</taxon>
        <taxon>Filobasidiales</taxon>
        <taxon>Filobasidiaceae</taxon>
        <taxon>Naganishia</taxon>
    </lineage>
</organism>
<name>A0ACC2W3C3_9TREE</name>